<dbReference type="EMBL" id="RAPN01000001">
    <property type="protein sequence ID" value="RKD89743.1"/>
    <property type="molecule type" value="Genomic_DNA"/>
</dbReference>
<name>A0A419W2Q0_9BACT</name>
<keyword evidence="1" id="KW-0472">Membrane</keyword>
<dbReference type="RefSeq" id="WP_120271197.1">
    <property type="nucleotide sequence ID" value="NZ_RAPN01000001.1"/>
</dbReference>
<dbReference type="AlphaFoldDB" id="A0A419W2Q0"/>
<sequence>MILFLRLLFAHLLADFLFQPTAWVIDKNERKIRSVKLFYHIVVVTVLSTLFTLDYFSWRIPVFIFVFHYLIDLIKIYFKPSISTNLSWFLFDQFLHLLLIFWISALLDESVQAVSCEIWGKLSNPDVFIYVIAYFLIVWPSMVVVNLATKEWQKQIAESGETNLSNGGKWIGVLERLLVLTFVLGGQFQAIGFLIAAKSILRISVKSEENARIMSEYVLVGTLISFTIAVFVGIGTRAILQL</sequence>
<feature type="transmembrane region" description="Helical" evidence="1">
    <location>
        <begin position="217"/>
        <end position="240"/>
    </location>
</feature>
<feature type="transmembrane region" description="Helical" evidence="1">
    <location>
        <begin position="62"/>
        <end position="78"/>
    </location>
</feature>
<keyword evidence="1" id="KW-1133">Transmembrane helix</keyword>
<feature type="transmembrane region" description="Helical" evidence="1">
    <location>
        <begin position="85"/>
        <end position="107"/>
    </location>
</feature>
<reference evidence="2 3" key="1">
    <citation type="submission" date="2018-09" db="EMBL/GenBank/DDBJ databases">
        <title>Genomic Encyclopedia of Archaeal and Bacterial Type Strains, Phase II (KMG-II): from individual species to whole genera.</title>
        <authorList>
            <person name="Goeker M."/>
        </authorList>
    </citation>
    <scope>NUCLEOTIDE SEQUENCE [LARGE SCALE GENOMIC DNA]</scope>
    <source>
        <strain evidence="2 3">DSM 27148</strain>
    </source>
</reference>
<protein>
    <submittedName>
        <fullName evidence="2">Uncharacterized protein DUF3307</fullName>
    </submittedName>
</protein>
<dbReference type="Pfam" id="PF11750">
    <property type="entry name" value="DUF3307"/>
    <property type="match status" value="1"/>
</dbReference>
<dbReference type="Proteomes" id="UP000283387">
    <property type="component" value="Unassembled WGS sequence"/>
</dbReference>
<dbReference type="OrthoDB" id="8536716at2"/>
<feature type="transmembrane region" description="Helical" evidence="1">
    <location>
        <begin position="127"/>
        <end position="148"/>
    </location>
</feature>
<feature type="transmembrane region" description="Helical" evidence="1">
    <location>
        <begin position="37"/>
        <end position="56"/>
    </location>
</feature>
<dbReference type="InterPro" id="IPR021737">
    <property type="entry name" value="Phage_phiKZ_Orf197"/>
</dbReference>
<keyword evidence="1" id="KW-0812">Transmembrane</keyword>
<comment type="caution">
    <text evidence="2">The sequence shown here is derived from an EMBL/GenBank/DDBJ whole genome shotgun (WGS) entry which is preliminary data.</text>
</comment>
<accession>A0A419W2Q0</accession>
<gene>
    <name evidence="2" type="ORF">BC643_0075</name>
</gene>
<evidence type="ECO:0000313" key="2">
    <source>
        <dbReference type="EMBL" id="RKD89743.1"/>
    </source>
</evidence>
<keyword evidence="3" id="KW-1185">Reference proteome</keyword>
<evidence type="ECO:0000313" key="3">
    <source>
        <dbReference type="Proteomes" id="UP000283387"/>
    </source>
</evidence>
<proteinExistence type="predicted"/>
<evidence type="ECO:0000256" key="1">
    <source>
        <dbReference type="SAM" id="Phobius"/>
    </source>
</evidence>
<organism evidence="2 3">
    <name type="scientific">Mangrovibacterium diazotrophicum</name>
    <dbReference type="NCBI Taxonomy" id="1261403"/>
    <lineage>
        <taxon>Bacteria</taxon>
        <taxon>Pseudomonadati</taxon>
        <taxon>Bacteroidota</taxon>
        <taxon>Bacteroidia</taxon>
        <taxon>Marinilabiliales</taxon>
        <taxon>Prolixibacteraceae</taxon>
        <taxon>Mangrovibacterium</taxon>
    </lineage>
</organism>